<evidence type="ECO:0000313" key="2">
    <source>
        <dbReference type="EMBL" id="KAL2718229.1"/>
    </source>
</evidence>
<gene>
    <name evidence="2" type="ORF">V1478_012105</name>
</gene>
<organism evidence="2 3">
    <name type="scientific">Vespula squamosa</name>
    <name type="common">Southern yellow jacket</name>
    <name type="synonym">Wasp</name>
    <dbReference type="NCBI Taxonomy" id="30214"/>
    <lineage>
        <taxon>Eukaryota</taxon>
        <taxon>Metazoa</taxon>
        <taxon>Ecdysozoa</taxon>
        <taxon>Arthropoda</taxon>
        <taxon>Hexapoda</taxon>
        <taxon>Insecta</taxon>
        <taxon>Pterygota</taxon>
        <taxon>Neoptera</taxon>
        <taxon>Endopterygota</taxon>
        <taxon>Hymenoptera</taxon>
        <taxon>Apocrita</taxon>
        <taxon>Aculeata</taxon>
        <taxon>Vespoidea</taxon>
        <taxon>Vespidae</taxon>
        <taxon>Vespinae</taxon>
        <taxon>Vespula</taxon>
    </lineage>
</organism>
<name>A0ABD2AC92_VESSQ</name>
<keyword evidence="3" id="KW-1185">Reference proteome</keyword>
<feature type="region of interest" description="Disordered" evidence="1">
    <location>
        <begin position="29"/>
        <end position="58"/>
    </location>
</feature>
<feature type="compositionally biased region" description="Polar residues" evidence="1">
    <location>
        <begin position="31"/>
        <end position="42"/>
    </location>
</feature>
<evidence type="ECO:0000256" key="1">
    <source>
        <dbReference type="SAM" id="MobiDB-lite"/>
    </source>
</evidence>
<accession>A0ABD2AC92</accession>
<dbReference type="Proteomes" id="UP001607302">
    <property type="component" value="Unassembled WGS sequence"/>
</dbReference>
<comment type="caution">
    <text evidence="2">The sequence shown here is derived from an EMBL/GenBank/DDBJ whole genome shotgun (WGS) entry which is preliminary data.</text>
</comment>
<sequence length="253" mass="29023">MLINSREFGRARSHDEIRRRNLRERDIDPSSIEQSFHASQSADCCASEGPLRSSDTHRSVPPMTPNCINNSTDTAAAVIVIVRTLRSSQGVLATYSRIESILLHRVWKDRLESIFKYPLVYGDEVSAQAKLSSEIFGSELKFNYRTESSSLEKFHRYKASRQRDTIETFEQDKFCASIDTSGKGREWYAKEREKEGGWKEEEDEKKGKEDSIAFAYRTCAKGYIDFGNTRESWRISTPFPHPFILSFLLPSPS</sequence>
<dbReference type="EMBL" id="JAUDFV010000152">
    <property type="protein sequence ID" value="KAL2718229.1"/>
    <property type="molecule type" value="Genomic_DNA"/>
</dbReference>
<evidence type="ECO:0000313" key="3">
    <source>
        <dbReference type="Proteomes" id="UP001607302"/>
    </source>
</evidence>
<dbReference type="AlphaFoldDB" id="A0ABD2AC92"/>
<protein>
    <submittedName>
        <fullName evidence="2">Uncharacterized protein</fullName>
    </submittedName>
</protein>
<reference evidence="2 3" key="1">
    <citation type="journal article" date="2024" name="Ann. Entomol. Soc. Am.">
        <title>Genomic analyses of the southern and eastern yellowjacket wasps (Hymenoptera: Vespidae) reveal evolutionary signatures of social life.</title>
        <authorList>
            <person name="Catto M.A."/>
            <person name="Caine P.B."/>
            <person name="Orr S.E."/>
            <person name="Hunt B.G."/>
            <person name="Goodisman M.A.D."/>
        </authorList>
    </citation>
    <scope>NUCLEOTIDE SEQUENCE [LARGE SCALE GENOMIC DNA]</scope>
    <source>
        <strain evidence="2">233</strain>
        <tissue evidence="2">Head and thorax</tissue>
    </source>
</reference>
<proteinExistence type="predicted"/>